<sequence length="736" mass="83932">MLINSFQNVKKIVVKQETFSRSVFIDKSDLTASQKNPHLKSFGEDGVAMCQNQGKNAVPVLLNNSDLMLGKTLRGRYQIIRQLGSGGFSTTFVAKDLDLPGQPLCVVKQLKSNDSDPSILQTVRRLFDTEAQVLYRLGKHEQIPQLYAHFEENQEFYLVQEYIEGEDFSQELHTGKTFNEAQLIGFLQDVLRTLAFVHEQDVIHRDIKPSNLIRRQKDGKIVLIDFGAVKEIRSLVLHSGEQMTGTILIGSSGYMPTEQLKGKPRFNSDIYAVGVTAIQLLTGSSPEEFEEDAETGEIIWREYASISNELTVILEKMVRSHFRDRYQSVKEVLGDLDKLHNYTGSPTQILISGESQHSYFQKYFYLVIILVTVGLSIGVAKLWNSLQPEESGSSSPEIIVTPTPKPTLSSPKNEAVELLRQGKTLIELQRYEDAISSLDKALQIDSKYPEAWMKRGQALSKLQKYEEAQKSYEEALKIKSEYSQAWYERGLALEQLNRYDLAQESLIKAIEIQPNYAEAWYNLAEIQIKEKKYQEAEISLNKATEIKPDNQEAWYKLGVVLNQIKQPKKALIALNKALQIDINYLEAWIEHGSTLTQLKQNEEALISLNKALEINSQLAEAWQKRGYILGQLKRYDEAIASLDKAIQIKSDYAEAWYQRGVILAQINNEDEAIASLDKAIQIKSDYAEAWYHRGLVLEKKQKFPEAIEAYNKTIQIWPANQEAIAKRKRLQRRLGR</sequence>
<proteinExistence type="predicted"/>
<accession>A0ABV4Y146</accession>
<evidence type="ECO:0000313" key="8">
    <source>
        <dbReference type="Proteomes" id="UP001576784"/>
    </source>
</evidence>
<keyword evidence="1" id="KW-0677">Repeat</keyword>
<evidence type="ECO:0000256" key="2">
    <source>
        <dbReference type="ARBA" id="ARBA00022803"/>
    </source>
</evidence>
<dbReference type="Pfam" id="PF00069">
    <property type="entry name" value="Pkinase"/>
    <property type="match status" value="1"/>
</dbReference>
<dbReference type="SUPFAM" id="SSF48452">
    <property type="entry name" value="TPR-like"/>
    <property type="match status" value="1"/>
</dbReference>
<dbReference type="InterPro" id="IPR011990">
    <property type="entry name" value="TPR-like_helical_dom_sf"/>
</dbReference>
<feature type="binding site" evidence="4">
    <location>
        <position position="108"/>
    </location>
    <ligand>
        <name>ATP</name>
        <dbReference type="ChEBI" id="CHEBI:30616"/>
    </ligand>
</feature>
<dbReference type="PROSITE" id="PS50293">
    <property type="entry name" value="TPR_REGION"/>
    <property type="match status" value="2"/>
</dbReference>
<evidence type="ECO:0000256" key="5">
    <source>
        <dbReference type="SAM" id="MobiDB-lite"/>
    </source>
</evidence>
<keyword evidence="4" id="KW-0067">ATP-binding</keyword>
<dbReference type="Proteomes" id="UP001576784">
    <property type="component" value="Unassembled WGS sequence"/>
</dbReference>
<feature type="domain" description="Protein kinase" evidence="6">
    <location>
        <begin position="77"/>
        <end position="343"/>
    </location>
</feature>
<comment type="caution">
    <text evidence="7">The sequence shown here is derived from an EMBL/GenBank/DDBJ whole genome shotgun (WGS) entry which is preliminary data.</text>
</comment>
<dbReference type="Gene3D" id="3.30.200.20">
    <property type="entry name" value="Phosphorylase Kinase, domain 1"/>
    <property type="match status" value="1"/>
</dbReference>
<dbReference type="SUPFAM" id="SSF56112">
    <property type="entry name" value="Protein kinase-like (PK-like)"/>
    <property type="match status" value="1"/>
</dbReference>
<organism evidence="7 8">
    <name type="scientific">Floridaenema flaviceps BLCC-F50</name>
    <dbReference type="NCBI Taxonomy" id="3153642"/>
    <lineage>
        <taxon>Bacteria</taxon>
        <taxon>Bacillati</taxon>
        <taxon>Cyanobacteriota</taxon>
        <taxon>Cyanophyceae</taxon>
        <taxon>Oscillatoriophycideae</taxon>
        <taxon>Aerosakkonematales</taxon>
        <taxon>Aerosakkonemataceae</taxon>
        <taxon>Floridanema</taxon>
        <taxon>Floridanema flaviceps</taxon>
    </lineage>
</organism>
<evidence type="ECO:0000256" key="1">
    <source>
        <dbReference type="ARBA" id="ARBA00022737"/>
    </source>
</evidence>
<dbReference type="InterPro" id="IPR000719">
    <property type="entry name" value="Prot_kinase_dom"/>
</dbReference>
<dbReference type="InterPro" id="IPR050498">
    <property type="entry name" value="Ycf3"/>
</dbReference>
<dbReference type="Pfam" id="PF13181">
    <property type="entry name" value="TPR_8"/>
    <property type="match status" value="1"/>
</dbReference>
<feature type="repeat" description="TPR" evidence="3">
    <location>
        <begin position="449"/>
        <end position="482"/>
    </location>
</feature>
<dbReference type="InterPro" id="IPR019734">
    <property type="entry name" value="TPR_rpt"/>
</dbReference>
<dbReference type="PANTHER" id="PTHR44858:SF1">
    <property type="entry name" value="UDP-N-ACETYLGLUCOSAMINE--PEPTIDE N-ACETYLGLUCOSAMINYLTRANSFERASE SPINDLY-RELATED"/>
    <property type="match status" value="1"/>
</dbReference>
<feature type="repeat" description="TPR" evidence="3">
    <location>
        <begin position="585"/>
        <end position="618"/>
    </location>
</feature>
<dbReference type="InterPro" id="IPR017441">
    <property type="entry name" value="Protein_kinase_ATP_BS"/>
</dbReference>
<dbReference type="Pfam" id="PF14559">
    <property type="entry name" value="TPR_19"/>
    <property type="match status" value="1"/>
</dbReference>
<gene>
    <name evidence="7" type="ORF">ACE1CI_32445</name>
</gene>
<evidence type="ECO:0000259" key="6">
    <source>
        <dbReference type="PROSITE" id="PS50011"/>
    </source>
</evidence>
<dbReference type="SMART" id="SM00028">
    <property type="entry name" value="TPR"/>
    <property type="match status" value="9"/>
</dbReference>
<feature type="repeat" description="TPR" evidence="3">
    <location>
        <begin position="517"/>
        <end position="550"/>
    </location>
</feature>
<dbReference type="Gene3D" id="1.25.40.10">
    <property type="entry name" value="Tetratricopeptide repeat domain"/>
    <property type="match status" value="4"/>
</dbReference>
<keyword evidence="4" id="KW-0547">Nucleotide-binding</keyword>
<dbReference type="CDD" id="cd14014">
    <property type="entry name" value="STKc_PknB_like"/>
    <property type="match status" value="1"/>
</dbReference>
<protein>
    <submittedName>
        <fullName evidence="7">Tetratricopeptide repeat protein</fullName>
    </submittedName>
</protein>
<evidence type="ECO:0000256" key="4">
    <source>
        <dbReference type="PROSITE-ProRule" id="PRU10141"/>
    </source>
</evidence>
<feature type="repeat" description="TPR" evidence="3">
    <location>
        <begin position="415"/>
        <end position="448"/>
    </location>
</feature>
<feature type="compositionally biased region" description="Low complexity" evidence="5">
    <location>
        <begin position="388"/>
        <end position="397"/>
    </location>
</feature>
<dbReference type="EMBL" id="JBHFNR010000262">
    <property type="protein sequence ID" value="MFB2897652.1"/>
    <property type="molecule type" value="Genomic_DNA"/>
</dbReference>
<evidence type="ECO:0000256" key="3">
    <source>
        <dbReference type="PROSITE-ProRule" id="PRU00339"/>
    </source>
</evidence>
<evidence type="ECO:0000313" key="7">
    <source>
        <dbReference type="EMBL" id="MFB2897652.1"/>
    </source>
</evidence>
<dbReference type="PROSITE" id="PS00107">
    <property type="entry name" value="PROTEIN_KINASE_ATP"/>
    <property type="match status" value="1"/>
</dbReference>
<dbReference type="Pfam" id="PF00515">
    <property type="entry name" value="TPR_1"/>
    <property type="match status" value="1"/>
</dbReference>
<dbReference type="RefSeq" id="WP_413267263.1">
    <property type="nucleotide sequence ID" value="NZ_JBHFNR010000262.1"/>
</dbReference>
<dbReference type="PANTHER" id="PTHR44858">
    <property type="entry name" value="TETRATRICOPEPTIDE REPEAT PROTEIN 6"/>
    <property type="match status" value="1"/>
</dbReference>
<feature type="repeat" description="TPR" evidence="3">
    <location>
        <begin position="551"/>
        <end position="584"/>
    </location>
</feature>
<dbReference type="SMART" id="SM00220">
    <property type="entry name" value="S_TKc"/>
    <property type="match status" value="1"/>
</dbReference>
<feature type="repeat" description="TPR" evidence="3">
    <location>
        <begin position="619"/>
        <end position="652"/>
    </location>
</feature>
<feature type="repeat" description="TPR" evidence="3">
    <location>
        <begin position="653"/>
        <end position="686"/>
    </location>
</feature>
<keyword evidence="8" id="KW-1185">Reference proteome</keyword>
<dbReference type="Gene3D" id="1.10.510.10">
    <property type="entry name" value="Transferase(Phosphotransferase) domain 1"/>
    <property type="match status" value="1"/>
</dbReference>
<name>A0ABV4Y146_9CYAN</name>
<dbReference type="PROSITE" id="PS50005">
    <property type="entry name" value="TPR"/>
    <property type="match status" value="9"/>
</dbReference>
<dbReference type="InterPro" id="IPR011009">
    <property type="entry name" value="Kinase-like_dom_sf"/>
</dbReference>
<dbReference type="PROSITE" id="PS50011">
    <property type="entry name" value="PROTEIN_KINASE_DOM"/>
    <property type="match status" value="1"/>
</dbReference>
<reference evidence="7 8" key="1">
    <citation type="submission" date="2024-09" db="EMBL/GenBank/DDBJ databases">
        <title>Floridaenema gen nov. (Aerosakkonemataceae, Aerosakkonematales ord. nov., Cyanobacteria) from benthic tropical and subtropical fresh waters, with the description of four new species.</title>
        <authorList>
            <person name="Moretto J.A."/>
            <person name="Berthold D.E."/>
            <person name="Lefler F.W."/>
            <person name="Huang I.-S."/>
            <person name="Laughinghouse H. IV."/>
        </authorList>
    </citation>
    <scope>NUCLEOTIDE SEQUENCE [LARGE SCALE GENOMIC DNA]</scope>
    <source>
        <strain evidence="7 8">BLCC-F50</strain>
    </source>
</reference>
<feature type="repeat" description="TPR" evidence="3">
    <location>
        <begin position="483"/>
        <end position="516"/>
    </location>
</feature>
<keyword evidence="2 3" id="KW-0802">TPR repeat</keyword>
<feature type="repeat" description="TPR" evidence="3">
    <location>
        <begin position="687"/>
        <end position="720"/>
    </location>
</feature>
<feature type="region of interest" description="Disordered" evidence="5">
    <location>
        <begin position="388"/>
        <end position="411"/>
    </location>
</feature>
<dbReference type="Pfam" id="PF13414">
    <property type="entry name" value="TPR_11"/>
    <property type="match status" value="2"/>
</dbReference>